<organism evidence="6 7">
    <name type="scientific">Olivibacter ginsenosidimutans</name>
    <dbReference type="NCBI Taxonomy" id="1176537"/>
    <lineage>
        <taxon>Bacteria</taxon>
        <taxon>Pseudomonadati</taxon>
        <taxon>Bacteroidota</taxon>
        <taxon>Sphingobacteriia</taxon>
        <taxon>Sphingobacteriales</taxon>
        <taxon>Sphingobacteriaceae</taxon>
        <taxon>Olivibacter</taxon>
    </lineage>
</organism>
<dbReference type="SUPFAM" id="SSF88946">
    <property type="entry name" value="Sigma2 domain of RNA polymerase sigma factors"/>
    <property type="match status" value="1"/>
</dbReference>
<dbReference type="InterPro" id="IPR039425">
    <property type="entry name" value="RNA_pol_sigma-70-like"/>
</dbReference>
<dbReference type="InterPro" id="IPR013249">
    <property type="entry name" value="RNA_pol_sigma70_r4_t2"/>
</dbReference>
<dbReference type="Proteomes" id="UP001501411">
    <property type="component" value="Unassembled WGS sequence"/>
</dbReference>
<gene>
    <name evidence="6" type="ORF">GCM10023231_28600</name>
</gene>
<name>A0ABP9BNH8_9SPHI</name>
<evidence type="ECO:0000313" key="7">
    <source>
        <dbReference type="Proteomes" id="UP001501411"/>
    </source>
</evidence>
<dbReference type="Gene3D" id="1.10.10.10">
    <property type="entry name" value="Winged helix-like DNA-binding domain superfamily/Winged helix DNA-binding domain"/>
    <property type="match status" value="1"/>
</dbReference>
<evidence type="ECO:0000313" key="6">
    <source>
        <dbReference type="EMBL" id="GAA4798199.1"/>
    </source>
</evidence>
<comment type="caution">
    <text evidence="6">The sequence shown here is derived from an EMBL/GenBank/DDBJ whole genome shotgun (WGS) entry which is preliminary data.</text>
</comment>
<dbReference type="InterPro" id="IPR014284">
    <property type="entry name" value="RNA_pol_sigma-70_dom"/>
</dbReference>
<protein>
    <submittedName>
        <fullName evidence="6">RNA polymerase sigma-70 factor</fullName>
    </submittedName>
</protein>
<evidence type="ECO:0000256" key="1">
    <source>
        <dbReference type="ARBA" id="ARBA00010641"/>
    </source>
</evidence>
<dbReference type="NCBIfam" id="TIGR02937">
    <property type="entry name" value="sigma70-ECF"/>
    <property type="match status" value="1"/>
</dbReference>
<keyword evidence="2" id="KW-0805">Transcription regulation</keyword>
<dbReference type="PANTHER" id="PTHR43133:SF46">
    <property type="entry name" value="RNA POLYMERASE SIGMA-70 FACTOR ECF SUBFAMILY"/>
    <property type="match status" value="1"/>
</dbReference>
<dbReference type="SUPFAM" id="SSF88659">
    <property type="entry name" value="Sigma3 and sigma4 domains of RNA polymerase sigma factors"/>
    <property type="match status" value="1"/>
</dbReference>
<evidence type="ECO:0000259" key="5">
    <source>
        <dbReference type="Pfam" id="PF08281"/>
    </source>
</evidence>
<dbReference type="EMBL" id="BAABIQ010000039">
    <property type="protein sequence ID" value="GAA4798199.1"/>
    <property type="molecule type" value="Genomic_DNA"/>
</dbReference>
<proteinExistence type="inferred from homology"/>
<evidence type="ECO:0000256" key="3">
    <source>
        <dbReference type="ARBA" id="ARBA00023082"/>
    </source>
</evidence>
<sequence>MESMLTKYGSFTDEQLLEHVQQNSEEAFTELYHRFWKKLFVVAANKLQDKAVAEELAQDLLADVWQRRHSIRITTTLQAYMAVSMKYKIIDYLAHLNHRQKYQAYIQSTGTSLDHGTEKWLNFEELRVRLEQYVNDLPEKCRLVYQLSKEQGYKNQQIAQEKGISEKTVEAHLTRALKVLRRKLSHFLFSLLF</sequence>
<dbReference type="Gene3D" id="1.10.1740.10">
    <property type="match status" value="1"/>
</dbReference>
<dbReference type="Pfam" id="PF08281">
    <property type="entry name" value="Sigma70_r4_2"/>
    <property type="match status" value="1"/>
</dbReference>
<dbReference type="InterPro" id="IPR013324">
    <property type="entry name" value="RNA_pol_sigma_r3/r4-like"/>
</dbReference>
<dbReference type="PANTHER" id="PTHR43133">
    <property type="entry name" value="RNA POLYMERASE ECF-TYPE SIGMA FACTO"/>
    <property type="match status" value="1"/>
</dbReference>
<comment type="similarity">
    <text evidence="1">Belongs to the sigma-70 factor family. ECF subfamily.</text>
</comment>
<evidence type="ECO:0000256" key="2">
    <source>
        <dbReference type="ARBA" id="ARBA00023015"/>
    </source>
</evidence>
<keyword evidence="3" id="KW-0731">Sigma factor</keyword>
<dbReference type="InterPro" id="IPR013325">
    <property type="entry name" value="RNA_pol_sigma_r2"/>
</dbReference>
<keyword evidence="7" id="KW-1185">Reference proteome</keyword>
<dbReference type="InterPro" id="IPR036388">
    <property type="entry name" value="WH-like_DNA-bd_sf"/>
</dbReference>
<keyword evidence="4" id="KW-0804">Transcription</keyword>
<dbReference type="NCBIfam" id="TIGR02985">
    <property type="entry name" value="Sig70_bacteroi1"/>
    <property type="match status" value="1"/>
</dbReference>
<accession>A0ABP9BNH8</accession>
<feature type="domain" description="RNA polymerase sigma factor 70 region 4 type 2" evidence="5">
    <location>
        <begin position="128"/>
        <end position="178"/>
    </location>
</feature>
<evidence type="ECO:0000256" key="4">
    <source>
        <dbReference type="ARBA" id="ARBA00023163"/>
    </source>
</evidence>
<reference evidence="7" key="1">
    <citation type="journal article" date="2019" name="Int. J. Syst. Evol. Microbiol.">
        <title>The Global Catalogue of Microorganisms (GCM) 10K type strain sequencing project: providing services to taxonomists for standard genome sequencing and annotation.</title>
        <authorList>
            <consortium name="The Broad Institute Genomics Platform"/>
            <consortium name="The Broad Institute Genome Sequencing Center for Infectious Disease"/>
            <person name="Wu L."/>
            <person name="Ma J."/>
        </authorList>
    </citation>
    <scope>NUCLEOTIDE SEQUENCE [LARGE SCALE GENOMIC DNA]</scope>
    <source>
        <strain evidence="7">JCM 18200</strain>
    </source>
</reference>
<dbReference type="InterPro" id="IPR014327">
    <property type="entry name" value="RNA_pol_sigma70_bacteroid"/>
</dbReference>